<keyword evidence="1" id="KW-1133">Transmembrane helix</keyword>
<sequence>MKFKRFEEHSHQLENTRIKANYDRLLCRFRLLTLPDNTQSETEVITDKYLLLSPFHNGRFTLNDVEYQLKIRWFLIWHSSIIKPNSRSQDKAKRDSKNVIIPELLPYKRKTSIMLCIYVFLITSLKIGLSLYAV</sequence>
<feature type="transmembrane region" description="Helical" evidence="1">
    <location>
        <begin position="113"/>
        <end position="133"/>
    </location>
</feature>
<keyword evidence="3" id="KW-1185">Reference proteome</keyword>
<evidence type="ECO:0000313" key="3">
    <source>
        <dbReference type="Proteomes" id="UP001202134"/>
    </source>
</evidence>
<keyword evidence="1" id="KW-0812">Transmembrane</keyword>
<evidence type="ECO:0000313" key="2">
    <source>
        <dbReference type="EMBL" id="MCL1045561.1"/>
    </source>
</evidence>
<reference evidence="2 3" key="1">
    <citation type="submission" date="2022-01" db="EMBL/GenBank/DDBJ databases">
        <title>Whole genome-based taxonomy of the Shewanellaceae.</title>
        <authorList>
            <person name="Martin-Rodriguez A.J."/>
        </authorList>
    </citation>
    <scope>NUCLEOTIDE SEQUENCE [LARGE SCALE GENOMIC DNA]</scope>
    <source>
        <strain evidence="2 3">DSM 24955</strain>
    </source>
</reference>
<comment type="caution">
    <text evidence="2">The sequence shown here is derived from an EMBL/GenBank/DDBJ whole genome shotgun (WGS) entry which is preliminary data.</text>
</comment>
<keyword evidence="1" id="KW-0472">Membrane</keyword>
<accession>A0ABT0KNZ5</accession>
<dbReference type="Proteomes" id="UP001202134">
    <property type="component" value="Unassembled WGS sequence"/>
</dbReference>
<protein>
    <submittedName>
        <fullName evidence="2">Uncharacterized protein</fullName>
    </submittedName>
</protein>
<name>A0ABT0KNZ5_9GAMM</name>
<organism evidence="2 3">
    <name type="scientific">Shewanella electrodiphila</name>
    <dbReference type="NCBI Taxonomy" id="934143"/>
    <lineage>
        <taxon>Bacteria</taxon>
        <taxon>Pseudomonadati</taxon>
        <taxon>Pseudomonadota</taxon>
        <taxon>Gammaproteobacteria</taxon>
        <taxon>Alteromonadales</taxon>
        <taxon>Shewanellaceae</taxon>
        <taxon>Shewanella</taxon>
    </lineage>
</organism>
<evidence type="ECO:0000256" key="1">
    <source>
        <dbReference type="SAM" id="Phobius"/>
    </source>
</evidence>
<proteinExistence type="predicted"/>
<dbReference type="RefSeq" id="WP_248955572.1">
    <property type="nucleotide sequence ID" value="NZ_JAKIKU010000004.1"/>
</dbReference>
<gene>
    <name evidence="2" type="ORF">L2737_09510</name>
</gene>
<dbReference type="EMBL" id="JAKIKU010000004">
    <property type="protein sequence ID" value="MCL1045561.1"/>
    <property type="molecule type" value="Genomic_DNA"/>
</dbReference>